<dbReference type="GO" id="GO:0000976">
    <property type="term" value="F:transcription cis-regulatory region binding"/>
    <property type="evidence" value="ECO:0007669"/>
    <property type="project" value="TreeGrafter"/>
</dbReference>
<dbReference type="PROSITE" id="PS00463">
    <property type="entry name" value="ZN2_CY6_FUNGAL_1"/>
    <property type="match status" value="1"/>
</dbReference>
<dbReference type="SUPFAM" id="SSF57701">
    <property type="entry name" value="Zn2/Cys6 DNA-binding domain"/>
    <property type="match status" value="1"/>
</dbReference>
<evidence type="ECO:0000256" key="2">
    <source>
        <dbReference type="ARBA" id="ARBA00022723"/>
    </source>
</evidence>
<dbReference type="InterPro" id="IPR007219">
    <property type="entry name" value="XnlR_reg_dom"/>
</dbReference>
<dbReference type="SMART" id="SM00066">
    <property type="entry name" value="GAL4"/>
    <property type="match status" value="1"/>
</dbReference>
<dbReference type="CDD" id="cd00067">
    <property type="entry name" value="GAL4"/>
    <property type="match status" value="1"/>
</dbReference>
<dbReference type="InterPro" id="IPR051089">
    <property type="entry name" value="prtT"/>
</dbReference>
<dbReference type="RefSeq" id="XP_012053298.1">
    <property type="nucleotide sequence ID" value="XM_012197908.1"/>
</dbReference>
<dbReference type="SMART" id="SM00906">
    <property type="entry name" value="Fungal_trans"/>
    <property type="match status" value="1"/>
</dbReference>
<dbReference type="EMBL" id="CP003832">
    <property type="protein sequence ID" value="AFR98577.2"/>
    <property type="molecule type" value="Genomic_DNA"/>
</dbReference>
<evidence type="ECO:0000256" key="3">
    <source>
        <dbReference type="ARBA" id="ARBA00023015"/>
    </source>
</evidence>
<reference evidence="9 10" key="1">
    <citation type="journal article" date="2014" name="PLoS Genet.">
        <title>Analysis of the genome and transcriptome of Cryptococcus neoformans var. grubii reveals complex RNA expression and microevolution leading to virulence attenuation.</title>
        <authorList>
            <person name="Janbon G."/>
            <person name="Ormerod K.L."/>
            <person name="Paulet D."/>
            <person name="Byrnes E.J.III."/>
            <person name="Yadav V."/>
            <person name="Chatterjee G."/>
            <person name="Mullapudi N."/>
            <person name="Hon C.C."/>
            <person name="Billmyre R.B."/>
            <person name="Brunel F."/>
            <person name="Bahn Y.S."/>
            <person name="Chen W."/>
            <person name="Chen Y."/>
            <person name="Chow E.W."/>
            <person name="Coppee J.Y."/>
            <person name="Floyd-Averette A."/>
            <person name="Gaillardin C."/>
            <person name="Gerik K.J."/>
            <person name="Goldberg J."/>
            <person name="Gonzalez-Hilarion S."/>
            <person name="Gujja S."/>
            <person name="Hamlin J.L."/>
            <person name="Hsueh Y.P."/>
            <person name="Ianiri G."/>
            <person name="Jones S."/>
            <person name="Kodira C.D."/>
            <person name="Kozubowski L."/>
            <person name="Lam W."/>
            <person name="Marra M."/>
            <person name="Mesner L.D."/>
            <person name="Mieczkowski P.A."/>
            <person name="Moyrand F."/>
            <person name="Nielsen K."/>
            <person name="Proux C."/>
            <person name="Rossignol T."/>
            <person name="Schein J.E."/>
            <person name="Sun S."/>
            <person name="Wollschlaeger C."/>
            <person name="Wood I.A."/>
            <person name="Zeng Q."/>
            <person name="Neuveglise C."/>
            <person name="Newlon C.S."/>
            <person name="Perfect J.R."/>
            <person name="Lodge J.K."/>
            <person name="Idnurm A."/>
            <person name="Stajich J.E."/>
            <person name="Kronstad J.W."/>
            <person name="Sanyal K."/>
            <person name="Heitman J."/>
            <person name="Fraser J.A."/>
            <person name="Cuomo C.A."/>
            <person name="Dietrich F.S."/>
        </authorList>
    </citation>
    <scope>NUCLEOTIDE SEQUENCE [LARGE SCALE GENOMIC DNA]</scope>
    <source>
        <strain evidence="10">H99 / ATCC 208821 / CBS 10515 / FGSC 9487</strain>
    </source>
</reference>
<evidence type="ECO:0000256" key="1">
    <source>
        <dbReference type="ARBA" id="ARBA00004123"/>
    </source>
</evidence>
<feature type="region of interest" description="Disordered" evidence="7">
    <location>
        <begin position="150"/>
        <end position="182"/>
    </location>
</feature>
<dbReference type="KEGG" id="cng:CNAG_06339"/>
<dbReference type="GO" id="GO:0005634">
    <property type="term" value="C:nucleus"/>
    <property type="evidence" value="ECO:0007669"/>
    <property type="project" value="UniProtKB-SubCell"/>
</dbReference>
<dbReference type="VEuPathDB" id="FungiDB:CNAG_06339"/>
<dbReference type="InterPro" id="IPR036864">
    <property type="entry name" value="Zn2-C6_fun-type_DNA-bd_sf"/>
</dbReference>
<evidence type="ECO:0000256" key="6">
    <source>
        <dbReference type="ARBA" id="ARBA00023242"/>
    </source>
</evidence>
<dbReference type="Gene3D" id="4.10.240.10">
    <property type="entry name" value="Zn(2)-C6 fungal-type DNA-binding domain"/>
    <property type="match status" value="1"/>
</dbReference>
<evidence type="ECO:0000313" key="10">
    <source>
        <dbReference type="Proteomes" id="UP000010091"/>
    </source>
</evidence>
<evidence type="ECO:0000256" key="4">
    <source>
        <dbReference type="ARBA" id="ARBA00023125"/>
    </source>
</evidence>
<comment type="subcellular location">
    <subcellularLocation>
        <location evidence="1">Nucleus</location>
    </subcellularLocation>
</comment>
<keyword evidence="5" id="KW-0804">Transcription</keyword>
<keyword evidence="2" id="KW-0479">Metal-binding</keyword>
<dbReference type="PANTHER" id="PTHR31845">
    <property type="entry name" value="FINGER DOMAIN PROTEIN, PUTATIVE-RELATED"/>
    <property type="match status" value="1"/>
</dbReference>
<dbReference type="Pfam" id="PF00172">
    <property type="entry name" value="Zn_clus"/>
    <property type="match status" value="1"/>
</dbReference>
<dbReference type="PANTHER" id="PTHR31845:SF17">
    <property type="entry name" value="ZN(II)2CYS6 TRANSCRIPTION FACTOR (EUROFUNG)"/>
    <property type="match status" value="1"/>
</dbReference>
<dbReference type="PROSITE" id="PS50048">
    <property type="entry name" value="ZN2_CY6_FUNGAL_2"/>
    <property type="match status" value="1"/>
</dbReference>
<keyword evidence="10" id="KW-1185">Reference proteome</keyword>
<evidence type="ECO:0000256" key="7">
    <source>
        <dbReference type="SAM" id="MobiDB-lite"/>
    </source>
</evidence>
<organism evidence="9 10">
    <name type="scientific">Cryptococcus neoformans (strain H99 / ATCC 208821 / CBS 10515 / FGSC 9487)</name>
    <name type="common">Cryptococcus neoformans var. grubii serotype A</name>
    <dbReference type="NCBI Taxonomy" id="235443"/>
    <lineage>
        <taxon>Eukaryota</taxon>
        <taxon>Fungi</taxon>
        <taxon>Dikarya</taxon>
        <taxon>Basidiomycota</taxon>
        <taxon>Agaricomycotina</taxon>
        <taxon>Tremellomycetes</taxon>
        <taxon>Tremellales</taxon>
        <taxon>Cryptococcaceae</taxon>
        <taxon>Cryptococcus</taxon>
        <taxon>Cryptococcus neoformans species complex</taxon>
    </lineage>
</organism>
<feature type="region of interest" description="Disordered" evidence="7">
    <location>
        <begin position="62"/>
        <end position="121"/>
    </location>
</feature>
<keyword evidence="4" id="KW-0238">DNA-binding</keyword>
<evidence type="ECO:0000259" key="8">
    <source>
        <dbReference type="PROSITE" id="PS50048"/>
    </source>
</evidence>
<proteinExistence type="predicted"/>
<dbReference type="GO" id="GO:0006351">
    <property type="term" value="P:DNA-templated transcription"/>
    <property type="evidence" value="ECO:0007669"/>
    <property type="project" value="InterPro"/>
</dbReference>
<feature type="compositionally biased region" description="Polar residues" evidence="7">
    <location>
        <begin position="700"/>
        <end position="713"/>
    </location>
</feature>
<feature type="compositionally biased region" description="Basic and acidic residues" evidence="7">
    <location>
        <begin position="75"/>
        <end position="85"/>
    </location>
</feature>
<accession>J9VVU0</accession>
<dbReference type="AlphaFoldDB" id="J9VVU0"/>
<name>J9VVU0_CRYN9</name>
<dbReference type="InterPro" id="IPR001138">
    <property type="entry name" value="Zn2Cys6_DnaBD"/>
</dbReference>
<keyword evidence="6" id="KW-0539">Nucleus</keyword>
<dbReference type="GeneID" id="23889550"/>
<protein>
    <recommendedName>
        <fullName evidence="8">Zn(2)-C6 fungal-type domain-containing protein</fullName>
    </recommendedName>
</protein>
<sequence>MDVDSTVTGPSQSATAGQSTVVSQKVPIKVSCLQCRAAKRKCNTLGAHATCRRCQGHNLSCEYAPPNRRGRKKKALSENHSKLTDNIHSVSVSGPPSRANAGPDEAPSAGEDEASGFYGSIAGTGQQFPTNLLKAQRYNGAVSNDASVRTLDGSAESSPLDRTSTVPSRSSTARTGSTPAEGIKGKFDIHYSNIIPGERNSLPASNAPNKDVLAQQQESLVQKLRPECPDPVTAGFLNDQDTPEIFDFYFRHLNAAVAILDPVLHTPVYCRHYSPLLFTAVVTVTVRVIRPKIYPQCLLLANKLVGQAVEFGLCSIEVVQTLCLLTHWKKPDDETSYVRMGYAIRMAQQLQLDTKAPRPLPQDERQAREVLNRERAWYNLVIADYHLAINHSLPKMITDDVEDPADWVAEHSHLPTPGDSSFGPFITFSRMSRLYADSLGAMNGDPSNMRMLNWMDLEWTRWRGRWLKDNERYGFVQFQISTFHLCDAFFRFHVCEYRLLFVARYESQGQILDISEPSPLSMAFTECADAAMGIGEVVLNDLVPYGYLAYCFNLTWPALAISAIWLAKNIEPMNGADRARVIRLLSDLQFAMEKASCSSDDMAAYTHRLLKHLLGGISPEWQLASFMTKPYPHPTNQNSGQTYRQNIPNTSVFTQNTNNTASSGPLNWAPSSAQELIQSYLWSQEPHHYFLVPPIDPAPAQSSAGEQPDMSQVSGVMSGEFQDLFPANDDSFWKHLFPSGST</sequence>
<feature type="compositionally biased region" description="Polar residues" evidence="7">
    <location>
        <begin position="155"/>
        <end position="178"/>
    </location>
</feature>
<feature type="region of interest" description="Disordered" evidence="7">
    <location>
        <begin position="694"/>
        <end position="713"/>
    </location>
</feature>
<dbReference type="Proteomes" id="UP000010091">
    <property type="component" value="Chromosome 13"/>
</dbReference>
<dbReference type="CDD" id="cd12148">
    <property type="entry name" value="fungal_TF_MHR"/>
    <property type="match status" value="1"/>
</dbReference>
<dbReference type="GO" id="GO:0008270">
    <property type="term" value="F:zinc ion binding"/>
    <property type="evidence" value="ECO:0007669"/>
    <property type="project" value="InterPro"/>
</dbReference>
<feature type="domain" description="Zn(2)-C6 fungal-type" evidence="8">
    <location>
        <begin position="31"/>
        <end position="63"/>
    </location>
</feature>
<keyword evidence="3" id="KW-0805">Transcription regulation</keyword>
<dbReference type="HOGENOM" id="CLU_374686_0_0_1"/>
<evidence type="ECO:0000313" key="9">
    <source>
        <dbReference type="EMBL" id="AFR98577.2"/>
    </source>
</evidence>
<feature type="region of interest" description="Disordered" evidence="7">
    <location>
        <begin position="1"/>
        <end position="20"/>
    </location>
</feature>
<gene>
    <name evidence="9" type="ORF">CNAG_06339</name>
</gene>
<dbReference type="OrthoDB" id="3163292at2759"/>
<dbReference type="GO" id="GO:0000981">
    <property type="term" value="F:DNA-binding transcription factor activity, RNA polymerase II-specific"/>
    <property type="evidence" value="ECO:0007669"/>
    <property type="project" value="InterPro"/>
</dbReference>
<evidence type="ECO:0000256" key="5">
    <source>
        <dbReference type="ARBA" id="ARBA00023163"/>
    </source>
</evidence>